<proteinExistence type="predicted"/>
<keyword evidence="3" id="KW-0808">Transferase</keyword>
<dbReference type="PROSITE" id="PS51186">
    <property type="entry name" value="GNAT"/>
    <property type="match status" value="1"/>
</dbReference>
<evidence type="ECO:0000313" key="4">
    <source>
        <dbReference type="Proteomes" id="UP000315344"/>
    </source>
</evidence>
<dbReference type="EMBL" id="VAFL01000003">
    <property type="protein sequence ID" value="TKW67585.1"/>
    <property type="molecule type" value="Genomic_DNA"/>
</dbReference>
<dbReference type="PANTHER" id="PTHR43441:SF2">
    <property type="entry name" value="FAMILY ACETYLTRANSFERASE, PUTATIVE (AFU_ORTHOLOGUE AFUA_7G00850)-RELATED"/>
    <property type="match status" value="1"/>
</dbReference>
<accession>A0A533I9R6</accession>
<organism evidence="3 4">
    <name type="scientific">Paracoccus denitrificans</name>
    <dbReference type="NCBI Taxonomy" id="266"/>
    <lineage>
        <taxon>Bacteria</taxon>
        <taxon>Pseudomonadati</taxon>
        <taxon>Pseudomonadota</taxon>
        <taxon>Alphaproteobacteria</taxon>
        <taxon>Rhodobacterales</taxon>
        <taxon>Paracoccaceae</taxon>
        <taxon>Paracoccus</taxon>
    </lineage>
</organism>
<evidence type="ECO:0000313" key="3">
    <source>
        <dbReference type="EMBL" id="TKW67585.1"/>
    </source>
</evidence>
<sequence>MKRTAADRPLGPEITEWTPPPRPGPDVIEGRYLRLQRLSPERDAPDIFAATLATPSVWDYLGNGPFDTAGSLQTWMEKATGSADVFYTFMDRQTGDPIGYASFMRIDAANGVLEIGNVMITPAAQQSRAASEGLMAMIGWAFAAGYRRVEWKCNALNEPSRRAANRYGFTFEGIFRNHMIIKGRNRDTAWFAMTVTDWPAVKSAHDKWLNPDNFDDAGVQRKSLSELTLAAVLHAETTLSTATPQAS</sequence>
<feature type="region of interest" description="Disordered" evidence="1">
    <location>
        <begin position="1"/>
        <end position="26"/>
    </location>
</feature>
<dbReference type="GO" id="GO:1990189">
    <property type="term" value="F:protein N-terminal-serine acetyltransferase activity"/>
    <property type="evidence" value="ECO:0007669"/>
    <property type="project" value="TreeGrafter"/>
</dbReference>
<dbReference type="SUPFAM" id="SSF55729">
    <property type="entry name" value="Acyl-CoA N-acyltransferases (Nat)"/>
    <property type="match status" value="1"/>
</dbReference>
<comment type="caution">
    <text evidence="3">The sequence shown here is derived from an EMBL/GenBank/DDBJ whole genome shotgun (WGS) entry which is preliminary data.</text>
</comment>
<dbReference type="InterPro" id="IPR051908">
    <property type="entry name" value="Ribosomal_N-acetyltransferase"/>
</dbReference>
<dbReference type="AlphaFoldDB" id="A0A533I9R6"/>
<feature type="domain" description="N-acetyltransferase" evidence="2">
    <location>
        <begin position="45"/>
        <end position="196"/>
    </location>
</feature>
<dbReference type="InterPro" id="IPR000182">
    <property type="entry name" value="GNAT_dom"/>
</dbReference>
<evidence type="ECO:0000256" key="1">
    <source>
        <dbReference type="SAM" id="MobiDB-lite"/>
    </source>
</evidence>
<protein>
    <submittedName>
        <fullName evidence="3">GNAT family N-acetyltransferase</fullName>
    </submittedName>
</protein>
<dbReference type="Gene3D" id="3.40.630.30">
    <property type="match status" value="1"/>
</dbReference>
<name>A0A533I9R6_PARDE</name>
<dbReference type="GO" id="GO:0008999">
    <property type="term" value="F:protein-N-terminal-alanine acetyltransferase activity"/>
    <property type="evidence" value="ECO:0007669"/>
    <property type="project" value="TreeGrafter"/>
</dbReference>
<dbReference type="FunFam" id="3.40.630.30:FF:000047">
    <property type="entry name" value="Acetyltransferase, GNAT family"/>
    <property type="match status" value="1"/>
</dbReference>
<evidence type="ECO:0000259" key="2">
    <source>
        <dbReference type="PROSITE" id="PS51186"/>
    </source>
</evidence>
<reference evidence="3 4" key="1">
    <citation type="journal article" date="2017" name="Nat. Commun.">
        <title>In situ click chemistry generation of cyclooxygenase-2 inhibitors.</title>
        <authorList>
            <person name="Bhardwaj A."/>
            <person name="Kaur J."/>
            <person name="Wuest M."/>
            <person name="Wuest F."/>
        </authorList>
    </citation>
    <scope>NUCLEOTIDE SEQUENCE [LARGE SCALE GENOMIC DNA]</scope>
    <source>
        <strain evidence="3">S2_012_000_R3_94</strain>
    </source>
</reference>
<dbReference type="Proteomes" id="UP000315344">
    <property type="component" value="Unassembled WGS sequence"/>
</dbReference>
<dbReference type="InterPro" id="IPR016181">
    <property type="entry name" value="Acyl_CoA_acyltransferase"/>
</dbReference>
<gene>
    <name evidence="3" type="ORF">DI616_04485</name>
</gene>
<dbReference type="PANTHER" id="PTHR43441">
    <property type="entry name" value="RIBOSOMAL-PROTEIN-SERINE ACETYLTRANSFERASE"/>
    <property type="match status" value="1"/>
</dbReference>
<dbReference type="Pfam" id="PF13302">
    <property type="entry name" value="Acetyltransf_3"/>
    <property type="match status" value="1"/>
</dbReference>